<accession>A0A645GZ26</accession>
<evidence type="ECO:0000313" key="1">
    <source>
        <dbReference type="EMBL" id="MPN29304.1"/>
    </source>
</evidence>
<comment type="caution">
    <text evidence="1">The sequence shown here is derived from an EMBL/GenBank/DDBJ whole genome shotgun (WGS) entry which is preliminary data.</text>
</comment>
<dbReference type="EMBL" id="VSSQ01079929">
    <property type="protein sequence ID" value="MPN29304.1"/>
    <property type="molecule type" value="Genomic_DNA"/>
</dbReference>
<organism evidence="1">
    <name type="scientific">bioreactor metagenome</name>
    <dbReference type="NCBI Taxonomy" id="1076179"/>
    <lineage>
        <taxon>unclassified sequences</taxon>
        <taxon>metagenomes</taxon>
        <taxon>ecological metagenomes</taxon>
    </lineage>
</organism>
<dbReference type="AlphaFoldDB" id="A0A645GZ26"/>
<sequence length="220" mass="23528">MGGVADQEHVAEAHRFGDEAAQRSNALLDRRACDHLFGDVLGQTAADFVPEALVRPVLDLLVQANLDVVAAAGVRTHRAQRKAALVVGVDQFFVHRRRVGQEAQPAEGIDALVFLELVARHRGTRSPVVAVAAGDVVAVDDGLLAVLVEFQLGLAVQVADRMHIAGFEDDGDVVILQHGVVQVLGELGLAVHHHLLAAGQRRHVDAFFTTVEGQHDAVVQ</sequence>
<reference evidence="1" key="1">
    <citation type="submission" date="2019-08" db="EMBL/GenBank/DDBJ databases">
        <authorList>
            <person name="Kucharzyk K."/>
            <person name="Murdoch R.W."/>
            <person name="Higgins S."/>
            <person name="Loffler F."/>
        </authorList>
    </citation>
    <scope>NUCLEOTIDE SEQUENCE</scope>
</reference>
<name>A0A645GZ26_9ZZZZ</name>
<proteinExistence type="predicted"/>
<protein>
    <recommendedName>
        <fullName evidence="2">NAD-specific glutamate dehydrogenase</fullName>
    </recommendedName>
</protein>
<evidence type="ECO:0008006" key="2">
    <source>
        <dbReference type="Google" id="ProtNLM"/>
    </source>
</evidence>
<gene>
    <name evidence="1" type="ORF">SDC9_176756</name>
</gene>